<sequence>MAQQAATLDEKRAPEDVPTSPTSLASPQKTKPDWRLNEQQVLPENKLPIVFFGLMASVFLSALDQTIVSTALPTIVEKIGGGRDYGWVGSAYLLAAAALSTVYGKLSDIFGRKPVLFGSILIFLIGSALCGAAQNMTWLVICRAVQGIGGGGIMQLVQITISDIVSLRDRGKYAGLIGATWGVASVIGPLLGGVFAEHVSWRWCFFINLPTGGLAFGILYFFLNLNPHHGKPLREHVREFDFVGLILVIGGVVCVLIGFNFSENSWDSAAAIAPLVIGVVLLLLATVNEIYTKRSPIIPPRLFKVRTTAFILITVFLHAIAFFSGTFYLPVYYQVLGASATMSGVRMLPYSLGSSIMSVVSGQIVARTGRWRPVMWVSWGMFTLGYGLMIMLSESSSNGVKEAIPLIGALGLGCLFQASNIDSAPGARWMTTAMPLKDMATTTATFGFIRLLGGTMGVTIGDAILSGVLQRKVKDIPGLDINTSASNLNQFVPQIGSISDMPTRIALMKAYCEAISTIWIVDTPIVGVGFILVLFLRGYTLKRNVVRGSQQPNVADVEKGQAEAVAEGNPGDMPVNPSAGDDDATQDRTQTSISREDTRTIAGGEDLGRKVTDVEKQ</sequence>
<feature type="compositionally biased region" description="Basic and acidic residues" evidence="7">
    <location>
        <begin position="606"/>
        <end position="617"/>
    </location>
</feature>
<evidence type="ECO:0000256" key="1">
    <source>
        <dbReference type="ARBA" id="ARBA00004127"/>
    </source>
</evidence>
<proteinExistence type="inferred from homology"/>
<organism evidence="10 11">
    <name type="scientific">Rhodofomes roseus</name>
    <dbReference type="NCBI Taxonomy" id="34475"/>
    <lineage>
        <taxon>Eukaryota</taxon>
        <taxon>Fungi</taxon>
        <taxon>Dikarya</taxon>
        <taxon>Basidiomycota</taxon>
        <taxon>Agaricomycotina</taxon>
        <taxon>Agaricomycetes</taxon>
        <taxon>Polyporales</taxon>
        <taxon>Rhodofomes</taxon>
    </lineage>
</organism>
<dbReference type="InterPro" id="IPR020846">
    <property type="entry name" value="MFS_dom"/>
</dbReference>
<feature type="transmembrane region" description="Helical" evidence="8">
    <location>
        <begin position="49"/>
        <end position="73"/>
    </location>
</feature>
<comment type="similarity">
    <text evidence="2">Belongs to the major facilitator superfamily.</text>
</comment>
<feature type="domain" description="Major facilitator superfamily (MFS) profile" evidence="9">
    <location>
        <begin position="50"/>
        <end position="541"/>
    </location>
</feature>
<dbReference type="GO" id="GO:0012505">
    <property type="term" value="C:endomembrane system"/>
    <property type="evidence" value="ECO:0007669"/>
    <property type="project" value="UniProtKB-SubCell"/>
</dbReference>
<feature type="region of interest" description="Disordered" evidence="7">
    <location>
        <begin position="562"/>
        <end position="617"/>
    </location>
</feature>
<feature type="transmembrane region" description="Helical" evidence="8">
    <location>
        <begin position="268"/>
        <end position="287"/>
    </location>
</feature>
<feature type="transmembrane region" description="Helical" evidence="8">
    <location>
        <begin position="173"/>
        <end position="194"/>
    </location>
</feature>
<dbReference type="CDD" id="cd17502">
    <property type="entry name" value="MFS_Azr1_MDR_like"/>
    <property type="match status" value="1"/>
</dbReference>
<evidence type="ECO:0000313" key="10">
    <source>
        <dbReference type="EMBL" id="TFY64881.1"/>
    </source>
</evidence>
<comment type="caution">
    <text evidence="10">The sequence shown here is derived from an EMBL/GenBank/DDBJ whole genome shotgun (WGS) entry which is preliminary data.</text>
</comment>
<feature type="region of interest" description="Disordered" evidence="7">
    <location>
        <begin position="1"/>
        <end position="32"/>
    </location>
</feature>
<protein>
    <recommendedName>
        <fullName evidence="9">Major facilitator superfamily (MFS) profile domain-containing protein</fullName>
    </recommendedName>
</protein>
<gene>
    <name evidence="10" type="ORF">EVJ58_g2340</name>
</gene>
<feature type="compositionally biased region" description="Polar residues" evidence="7">
    <location>
        <begin position="19"/>
        <end position="29"/>
    </location>
</feature>
<feature type="transmembrane region" description="Helical" evidence="8">
    <location>
        <begin position="308"/>
        <end position="328"/>
    </location>
</feature>
<dbReference type="PANTHER" id="PTHR23501:SF102">
    <property type="entry name" value="DRUG TRANSPORTER, PUTATIVE (AFU_ORTHOLOGUE AFUA_3G08530)-RELATED"/>
    <property type="match status" value="1"/>
</dbReference>
<dbReference type="InterPro" id="IPR036259">
    <property type="entry name" value="MFS_trans_sf"/>
</dbReference>
<evidence type="ECO:0000256" key="2">
    <source>
        <dbReference type="ARBA" id="ARBA00008335"/>
    </source>
</evidence>
<dbReference type="FunFam" id="1.20.1720.10:FF:000013">
    <property type="entry name" value="Related to multidrug resistance proteins"/>
    <property type="match status" value="1"/>
</dbReference>
<feature type="transmembrane region" description="Helical" evidence="8">
    <location>
        <begin position="140"/>
        <end position="161"/>
    </location>
</feature>
<comment type="subcellular location">
    <subcellularLocation>
        <location evidence="1">Endomembrane system</location>
        <topology evidence="1">Multi-pass membrane protein</topology>
    </subcellularLocation>
</comment>
<dbReference type="PANTHER" id="PTHR23501">
    <property type="entry name" value="MAJOR FACILITATOR SUPERFAMILY"/>
    <property type="match status" value="1"/>
</dbReference>
<evidence type="ECO:0000256" key="4">
    <source>
        <dbReference type="ARBA" id="ARBA00022692"/>
    </source>
</evidence>
<dbReference type="GO" id="GO:0005886">
    <property type="term" value="C:plasma membrane"/>
    <property type="evidence" value="ECO:0007669"/>
    <property type="project" value="TreeGrafter"/>
</dbReference>
<evidence type="ECO:0000256" key="6">
    <source>
        <dbReference type="ARBA" id="ARBA00023136"/>
    </source>
</evidence>
<dbReference type="AlphaFoldDB" id="A0A4Y9YTJ9"/>
<evidence type="ECO:0000256" key="7">
    <source>
        <dbReference type="SAM" id="MobiDB-lite"/>
    </source>
</evidence>
<feature type="transmembrane region" description="Helical" evidence="8">
    <location>
        <begin position="242"/>
        <end position="262"/>
    </location>
</feature>
<accession>A0A4Y9YTJ9</accession>
<feature type="transmembrane region" description="Helical" evidence="8">
    <location>
        <begin position="200"/>
        <end position="222"/>
    </location>
</feature>
<name>A0A4Y9YTJ9_9APHY</name>
<evidence type="ECO:0000259" key="9">
    <source>
        <dbReference type="PROSITE" id="PS50850"/>
    </source>
</evidence>
<keyword evidence="3" id="KW-0813">Transport</keyword>
<reference evidence="10 11" key="1">
    <citation type="submission" date="2019-01" db="EMBL/GenBank/DDBJ databases">
        <title>Genome sequencing of the rare red list fungi Fomitopsis rosea.</title>
        <authorList>
            <person name="Buettner E."/>
            <person name="Kellner H."/>
        </authorList>
    </citation>
    <scope>NUCLEOTIDE SEQUENCE [LARGE SCALE GENOMIC DNA]</scope>
    <source>
        <strain evidence="10 11">DSM 105464</strain>
    </source>
</reference>
<evidence type="ECO:0000256" key="3">
    <source>
        <dbReference type="ARBA" id="ARBA00022448"/>
    </source>
</evidence>
<dbReference type="GO" id="GO:0022857">
    <property type="term" value="F:transmembrane transporter activity"/>
    <property type="evidence" value="ECO:0007669"/>
    <property type="project" value="InterPro"/>
</dbReference>
<dbReference type="PROSITE" id="PS50850">
    <property type="entry name" value="MFS"/>
    <property type="match status" value="1"/>
</dbReference>
<keyword evidence="4 8" id="KW-0812">Transmembrane</keyword>
<keyword evidence="5 8" id="KW-1133">Transmembrane helix</keyword>
<dbReference type="EMBL" id="SEKV01000085">
    <property type="protein sequence ID" value="TFY64881.1"/>
    <property type="molecule type" value="Genomic_DNA"/>
</dbReference>
<feature type="transmembrane region" description="Helical" evidence="8">
    <location>
        <begin position="115"/>
        <end position="134"/>
    </location>
</feature>
<dbReference type="SUPFAM" id="SSF103473">
    <property type="entry name" value="MFS general substrate transporter"/>
    <property type="match status" value="1"/>
</dbReference>
<feature type="transmembrane region" description="Helical" evidence="8">
    <location>
        <begin position="373"/>
        <end position="392"/>
    </location>
</feature>
<evidence type="ECO:0000256" key="8">
    <source>
        <dbReference type="SAM" id="Phobius"/>
    </source>
</evidence>
<dbReference type="Gene3D" id="1.20.1250.20">
    <property type="entry name" value="MFS general substrate transporter like domains"/>
    <property type="match status" value="1"/>
</dbReference>
<dbReference type="Gene3D" id="1.20.1720.10">
    <property type="entry name" value="Multidrug resistance protein D"/>
    <property type="match status" value="1"/>
</dbReference>
<evidence type="ECO:0000256" key="5">
    <source>
        <dbReference type="ARBA" id="ARBA00022989"/>
    </source>
</evidence>
<dbReference type="PRINTS" id="PR01036">
    <property type="entry name" value="TCRTETB"/>
</dbReference>
<dbReference type="Proteomes" id="UP000298390">
    <property type="component" value="Unassembled WGS sequence"/>
</dbReference>
<dbReference type="STRING" id="34475.A0A4Y9YTJ9"/>
<dbReference type="Pfam" id="PF07690">
    <property type="entry name" value="MFS_1"/>
    <property type="match status" value="1"/>
</dbReference>
<keyword evidence="6 8" id="KW-0472">Membrane</keyword>
<evidence type="ECO:0000313" key="11">
    <source>
        <dbReference type="Proteomes" id="UP000298390"/>
    </source>
</evidence>
<feature type="transmembrane region" description="Helical" evidence="8">
    <location>
        <begin position="518"/>
        <end position="539"/>
    </location>
</feature>
<feature type="transmembrane region" description="Helical" evidence="8">
    <location>
        <begin position="85"/>
        <end position="103"/>
    </location>
</feature>
<dbReference type="InterPro" id="IPR011701">
    <property type="entry name" value="MFS"/>
</dbReference>